<dbReference type="PANTHER" id="PTHR47113">
    <property type="entry name" value="LD09343P"/>
    <property type="match status" value="1"/>
</dbReference>
<reference evidence="2" key="1">
    <citation type="submission" date="2022-01" db="EMBL/GenBank/DDBJ databases">
        <authorList>
            <person name="King R."/>
        </authorList>
    </citation>
    <scope>NUCLEOTIDE SEQUENCE</scope>
</reference>
<dbReference type="AlphaFoldDB" id="A0A9N9RQI2"/>
<dbReference type="InterPro" id="IPR004344">
    <property type="entry name" value="TTL/TTLL_fam"/>
</dbReference>
<dbReference type="SUPFAM" id="SSF56059">
    <property type="entry name" value="Glutathione synthetase ATP-binding domain-like"/>
    <property type="match status" value="1"/>
</dbReference>
<protein>
    <submittedName>
        <fullName evidence="2">Uncharacterized protein</fullName>
    </submittedName>
</protein>
<gene>
    <name evidence="2" type="ORF">CHIRRI_LOCUS4432</name>
</gene>
<dbReference type="OrthoDB" id="7788247at2759"/>
<name>A0A9N9RQI2_9DIPT</name>
<keyword evidence="3" id="KW-1185">Reference proteome</keyword>
<dbReference type="EMBL" id="OU895877">
    <property type="protein sequence ID" value="CAG9801506.1"/>
    <property type="molecule type" value="Genomic_DNA"/>
</dbReference>
<dbReference type="Proteomes" id="UP001153620">
    <property type="component" value="Chromosome 1"/>
</dbReference>
<organism evidence="2 3">
    <name type="scientific">Chironomus riparius</name>
    <dbReference type="NCBI Taxonomy" id="315576"/>
    <lineage>
        <taxon>Eukaryota</taxon>
        <taxon>Metazoa</taxon>
        <taxon>Ecdysozoa</taxon>
        <taxon>Arthropoda</taxon>
        <taxon>Hexapoda</taxon>
        <taxon>Insecta</taxon>
        <taxon>Pterygota</taxon>
        <taxon>Neoptera</taxon>
        <taxon>Endopterygota</taxon>
        <taxon>Diptera</taxon>
        <taxon>Nematocera</taxon>
        <taxon>Chironomoidea</taxon>
        <taxon>Chironomidae</taxon>
        <taxon>Chironominae</taxon>
        <taxon>Chironomus</taxon>
    </lineage>
</organism>
<dbReference type="Pfam" id="PF03133">
    <property type="entry name" value="TTL"/>
    <property type="match status" value="1"/>
</dbReference>
<proteinExistence type="predicted"/>
<evidence type="ECO:0000313" key="3">
    <source>
        <dbReference type="Proteomes" id="UP001153620"/>
    </source>
</evidence>
<dbReference type="PANTHER" id="PTHR47113:SF1">
    <property type="entry name" value="LD09343P"/>
    <property type="match status" value="1"/>
</dbReference>
<keyword evidence="1" id="KW-0472">Membrane</keyword>
<dbReference type="InterPro" id="IPR053317">
    <property type="entry name" value="Tubulin_polyglutamylase"/>
</dbReference>
<dbReference type="Gene3D" id="3.30.470.20">
    <property type="entry name" value="ATP-grasp fold, B domain"/>
    <property type="match status" value="1"/>
</dbReference>
<evidence type="ECO:0000313" key="2">
    <source>
        <dbReference type="EMBL" id="CAG9801506.1"/>
    </source>
</evidence>
<dbReference type="PROSITE" id="PS51221">
    <property type="entry name" value="TTL"/>
    <property type="match status" value="1"/>
</dbReference>
<evidence type="ECO:0000256" key="1">
    <source>
        <dbReference type="SAM" id="Phobius"/>
    </source>
</evidence>
<sequence>MPKKNDKRGSDSSNLNNYIIIILASIIVILLAVLSAYIINPGDNVQNEVLKKEELIKKEEVKRLRYWSVILEVWNKAGHFRTMNRVFESLQYKFVNASLGDDWDILWAIENPYYVPEFKTNPLFMNINEKPLRIEQKVNHFPGIGVLVGKSYMNQMNAHLKYILPSFEFPSDKTKFQKFLANNPKAKFVEKNIYNRGVRIVTTKDVLQRDHKDSEIFYQQFMDKPFLIDGHAFDFGIFVLITSFNPLRIYRFDADVLFRFCKEKYHPFDPNNRDKYVVQSGCLPPYKMPTFEKVYQRYRYPSKKIFENYIDEKGFDVNLLWSKIDDAIVKIVINTESNVIERSQEFNYSTHHFFELVRFDIIFDEKLEPYVMEVNMSPNLTPAAEVYEENAIIYEQLIYNTVHMIGGGSHFEFMSRFNDSDIMIANRKNLAVDIESCLKHECHRSCAHTSCKLCSPCVSAEKRYQMREAFREHSYEGNFVRLFPAKDSYKYKELYGSLFENNQFSVDWYKAKCFENEKWC</sequence>
<keyword evidence="1" id="KW-1133">Transmembrane helix</keyword>
<accession>A0A9N9RQI2</accession>
<feature type="transmembrane region" description="Helical" evidence="1">
    <location>
        <begin position="20"/>
        <end position="39"/>
    </location>
</feature>
<keyword evidence="1" id="KW-0812">Transmembrane</keyword>
<reference evidence="2" key="2">
    <citation type="submission" date="2022-10" db="EMBL/GenBank/DDBJ databases">
        <authorList>
            <consortium name="ENA_rothamsted_submissions"/>
            <consortium name="culmorum"/>
            <person name="King R."/>
        </authorList>
    </citation>
    <scope>NUCLEOTIDE SEQUENCE</scope>
</reference>